<gene>
    <name evidence="8" type="ORF">NX782_08150</name>
</gene>
<feature type="transmembrane region" description="Helical" evidence="6">
    <location>
        <begin position="186"/>
        <end position="209"/>
    </location>
</feature>
<dbReference type="Pfam" id="PF07690">
    <property type="entry name" value="MFS_1"/>
    <property type="match status" value="1"/>
</dbReference>
<dbReference type="CDD" id="cd17319">
    <property type="entry name" value="MFS_ExuT_GudP_like"/>
    <property type="match status" value="1"/>
</dbReference>
<keyword evidence="2" id="KW-0813">Transport</keyword>
<comment type="caution">
    <text evidence="8">The sequence shown here is derived from an EMBL/GenBank/DDBJ whole genome shotgun (WGS) entry which is preliminary data.</text>
</comment>
<dbReference type="InterPro" id="IPR011701">
    <property type="entry name" value="MFS"/>
</dbReference>
<keyword evidence="9" id="KW-1185">Reference proteome</keyword>
<feature type="transmembrane region" description="Helical" evidence="6">
    <location>
        <begin position="119"/>
        <end position="140"/>
    </location>
</feature>
<evidence type="ECO:0000256" key="2">
    <source>
        <dbReference type="ARBA" id="ARBA00022448"/>
    </source>
</evidence>
<feature type="transmembrane region" description="Helical" evidence="6">
    <location>
        <begin position="62"/>
        <end position="82"/>
    </location>
</feature>
<evidence type="ECO:0000256" key="6">
    <source>
        <dbReference type="SAM" id="Phobius"/>
    </source>
</evidence>
<keyword evidence="5 6" id="KW-0472">Membrane</keyword>
<dbReference type="SUPFAM" id="SSF103473">
    <property type="entry name" value="MFS general substrate transporter"/>
    <property type="match status" value="1"/>
</dbReference>
<protein>
    <submittedName>
        <fullName evidence="8">MFS transporter</fullName>
    </submittedName>
</protein>
<dbReference type="PANTHER" id="PTHR43791:SF36">
    <property type="entry name" value="TRANSPORTER, PUTATIVE (AFU_ORTHOLOGUE AFUA_6G08340)-RELATED"/>
    <property type="match status" value="1"/>
</dbReference>
<evidence type="ECO:0000256" key="3">
    <source>
        <dbReference type="ARBA" id="ARBA00022692"/>
    </source>
</evidence>
<dbReference type="PROSITE" id="PS50850">
    <property type="entry name" value="MFS"/>
    <property type="match status" value="1"/>
</dbReference>
<proteinExistence type="predicted"/>
<feature type="transmembrane region" description="Helical" evidence="6">
    <location>
        <begin position="342"/>
        <end position="365"/>
    </location>
</feature>
<organism evidence="8 9">
    <name type="scientific">Massilia norwichensis</name>
    <dbReference type="NCBI Taxonomy" id="1442366"/>
    <lineage>
        <taxon>Bacteria</taxon>
        <taxon>Pseudomonadati</taxon>
        <taxon>Pseudomonadota</taxon>
        <taxon>Betaproteobacteria</taxon>
        <taxon>Burkholderiales</taxon>
        <taxon>Oxalobacteraceae</taxon>
        <taxon>Telluria group</taxon>
        <taxon>Massilia</taxon>
    </lineage>
</organism>
<feature type="transmembrane region" description="Helical" evidence="6">
    <location>
        <begin position="318"/>
        <end position="336"/>
    </location>
</feature>
<dbReference type="Proteomes" id="UP001205560">
    <property type="component" value="Unassembled WGS sequence"/>
</dbReference>
<feature type="transmembrane region" description="Helical" evidence="6">
    <location>
        <begin position="94"/>
        <end position="113"/>
    </location>
</feature>
<feature type="domain" description="Major facilitator superfamily (MFS) profile" evidence="7">
    <location>
        <begin position="28"/>
        <end position="433"/>
    </location>
</feature>
<evidence type="ECO:0000313" key="8">
    <source>
        <dbReference type="EMBL" id="MCS0589176.1"/>
    </source>
</evidence>
<comment type="subcellular location">
    <subcellularLocation>
        <location evidence="1">Membrane</location>
        <topology evidence="1">Multi-pass membrane protein</topology>
    </subcellularLocation>
</comment>
<evidence type="ECO:0000259" key="7">
    <source>
        <dbReference type="PROSITE" id="PS50850"/>
    </source>
</evidence>
<dbReference type="PANTHER" id="PTHR43791">
    <property type="entry name" value="PERMEASE-RELATED"/>
    <property type="match status" value="1"/>
</dbReference>
<dbReference type="InterPro" id="IPR020846">
    <property type="entry name" value="MFS_dom"/>
</dbReference>
<evidence type="ECO:0000256" key="1">
    <source>
        <dbReference type="ARBA" id="ARBA00004141"/>
    </source>
</evidence>
<dbReference type="EMBL" id="JANUGX010000007">
    <property type="protein sequence ID" value="MCS0589176.1"/>
    <property type="molecule type" value="Genomic_DNA"/>
</dbReference>
<dbReference type="RefSeq" id="WP_258844944.1">
    <property type="nucleotide sequence ID" value="NZ_JANUGX010000007.1"/>
</dbReference>
<feature type="transmembrane region" description="Helical" evidence="6">
    <location>
        <begin position="24"/>
        <end position="42"/>
    </location>
</feature>
<dbReference type="InterPro" id="IPR036259">
    <property type="entry name" value="MFS_trans_sf"/>
</dbReference>
<evidence type="ECO:0000313" key="9">
    <source>
        <dbReference type="Proteomes" id="UP001205560"/>
    </source>
</evidence>
<dbReference type="Gene3D" id="1.20.1250.20">
    <property type="entry name" value="MFS general substrate transporter like domains"/>
    <property type="match status" value="2"/>
</dbReference>
<accession>A0ABT2A4Q1</accession>
<feature type="transmembrane region" description="Helical" evidence="6">
    <location>
        <begin position="409"/>
        <end position="430"/>
    </location>
</feature>
<keyword evidence="3 6" id="KW-0812">Transmembrane</keyword>
<feature type="transmembrane region" description="Helical" evidence="6">
    <location>
        <begin position="285"/>
        <end position="306"/>
    </location>
</feature>
<evidence type="ECO:0000256" key="5">
    <source>
        <dbReference type="ARBA" id="ARBA00023136"/>
    </source>
</evidence>
<feature type="transmembrane region" description="Helical" evidence="6">
    <location>
        <begin position="252"/>
        <end position="273"/>
    </location>
</feature>
<keyword evidence="4 6" id="KW-1133">Transmembrane helix</keyword>
<evidence type="ECO:0000256" key="4">
    <source>
        <dbReference type="ARBA" id="ARBA00022989"/>
    </source>
</evidence>
<feature type="transmembrane region" description="Helical" evidence="6">
    <location>
        <begin position="152"/>
        <end position="174"/>
    </location>
</feature>
<name>A0ABT2A4Q1_9BURK</name>
<sequence>MLSSTKVAVGAGTTDEASKAYSKVAWRLLPFLFLCYVFAYLDRVNVGFAKLQMMSDLGLSEAVYGMGAGVFFAGYLMFEVPSNIIMLKVGARKWITRIMLTWGVISAAMMTVSTPASFYALRFLLGVAEAGFFPAILLYLTYWFPAGRRGKVTALFMTGIPMSGVIGGPLSGLIMGTMDNVGGYHAWQWVFVLEAIPTIILGAMAWFYLDDKVSDAKWLDEREKSLIEHELAQDKQGTHLHSLRDGLVNPRVWLLSGIYLFYTMGLYGISFWLPTIIKASGVSSAFDIGMLTCIPYAAATVTMILVGRSSDVRRERRWHLALAGVAGAVGLTWSAAYADNTAIAMLALTLATMGIITTISQFWLLPPAVLTGAAAAAGIALANSVGSVSGMIAPYMLGVVKTMTNSTNAGVIAIAVCLLVGCVLTFALPAKAVNPK</sequence>
<feature type="transmembrane region" description="Helical" evidence="6">
    <location>
        <begin position="372"/>
        <end position="397"/>
    </location>
</feature>
<reference evidence="8 9" key="1">
    <citation type="submission" date="2022-08" db="EMBL/GenBank/DDBJ databases">
        <title>Reclassification of Massilia species as members of the genera Telluria, Duganella, Pseudoduganella, Mokoshia gen. nov. and Zemynaea gen. nov. using orthogonal and non-orthogonal genome-based approaches.</title>
        <authorList>
            <person name="Bowman J.P."/>
        </authorList>
    </citation>
    <scope>NUCLEOTIDE SEQUENCE [LARGE SCALE GENOMIC DNA]</scope>
    <source>
        <strain evidence="8 9">LMG 28164</strain>
    </source>
</reference>